<feature type="region of interest" description="Disordered" evidence="1">
    <location>
        <begin position="66"/>
        <end position="141"/>
    </location>
</feature>
<evidence type="ECO:0000256" key="1">
    <source>
        <dbReference type="SAM" id="MobiDB-lite"/>
    </source>
</evidence>
<dbReference type="EMBL" id="NHTK01000476">
    <property type="protein sequence ID" value="PPR07305.1"/>
    <property type="molecule type" value="Genomic_DNA"/>
</dbReference>
<evidence type="ECO:0000313" key="2">
    <source>
        <dbReference type="EMBL" id="PPR07305.1"/>
    </source>
</evidence>
<reference evidence="2 3" key="1">
    <citation type="journal article" date="2018" name="Evol. Lett.">
        <title>Horizontal gene cluster transfer increased hallucinogenic mushroom diversity.</title>
        <authorList>
            <person name="Reynolds H.T."/>
            <person name="Vijayakumar V."/>
            <person name="Gluck-Thaler E."/>
            <person name="Korotkin H.B."/>
            <person name="Matheny P.B."/>
            <person name="Slot J.C."/>
        </authorList>
    </citation>
    <scope>NUCLEOTIDE SEQUENCE [LARGE SCALE GENOMIC DNA]</scope>
    <source>
        <strain evidence="2 3">2629</strain>
    </source>
</reference>
<feature type="region of interest" description="Disordered" evidence="1">
    <location>
        <begin position="26"/>
        <end position="45"/>
    </location>
</feature>
<evidence type="ECO:0000313" key="3">
    <source>
        <dbReference type="Proteomes" id="UP000284842"/>
    </source>
</evidence>
<gene>
    <name evidence="2" type="ORF">CVT24_007348</name>
</gene>
<dbReference type="AlphaFoldDB" id="A0A409YW92"/>
<sequence>MPKASAADLPVDVWIHWAETGPPNFRAEESWPSCPGTPRGRPASTSHALPFASLIGRASLRNGQQGFHRRNHARSPAVPLHYLKPQSHNSSRARDLLSDALDSVDRRPQNHWSTQEAEHGRWEAREARSVGHAAGSPMGSPHVRPFPASYGGSSTTVHLLGSFSVK</sequence>
<protein>
    <submittedName>
        <fullName evidence="2">Uncharacterized protein</fullName>
    </submittedName>
</protein>
<comment type="caution">
    <text evidence="2">The sequence shown here is derived from an EMBL/GenBank/DDBJ whole genome shotgun (WGS) entry which is preliminary data.</text>
</comment>
<feature type="compositionally biased region" description="Basic and acidic residues" evidence="1">
    <location>
        <begin position="116"/>
        <end position="129"/>
    </location>
</feature>
<proteinExistence type="predicted"/>
<organism evidence="2 3">
    <name type="scientific">Panaeolus cyanescens</name>
    <dbReference type="NCBI Taxonomy" id="181874"/>
    <lineage>
        <taxon>Eukaryota</taxon>
        <taxon>Fungi</taxon>
        <taxon>Dikarya</taxon>
        <taxon>Basidiomycota</taxon>
        <taxon>Agaricomycotina</taxon>
        <taxon>Agaricomycetes</taxon>
        <taxon>Agaricomycetidae</taxon>
        <taxon>Agaricales</taxon>
        <taxon>Agaricineae</taxon>
        <taxon>Galeropsidaceae</taxon>
        <taxon>Panaeolus</taxon>
    </lineage>
</organism>
<keyword evidence="3" id="KW-1185">Reference proteome</keyword>
<dbReference type="InParanoid" id="A0A409YW92"/>
<feature type="compositionally biased region" description="Basic and acidic residues" evidence="1">
    <location>
        <begin position="92"/>
        <end position="108"/>
    </location>
</feature>
<dbReference type="Proteomes" id="UP000284842">
    <property type="component" value="Unassembled WGS sequence"/>
</dbReference>
<accession>A0A409YW92</accession>
<name>A0A409YW92_9AGAR</name>